<accession>X1A124</accession>
<keyword evidence="1" id="KW-0808">Transferase</keyword>
<reference evidence="4" key="1">
    <citation type="journal article" date="2014" name="Front. Microbiol.">
        <title>High frequency of phylogenetically diverse reductive dehalogenase-homologous genes in deep subseafloor sedimentary metagenomes.</title>
        <authorList>
            <person name="Kawai M."/>
            <person name="Futagami T."/>
            <person name="Toyoda A."/>
            <person name="Takaki Y."/>
            <person name="Nishi S."/>
            <person name="Hori S."/>
            <person name="Arai W."/>
            <person name="Tsubouchi T."/>
            <person name="Morono Y."/>
            <person name="Uchiyama I."/>
            <person name="Ito T."/>
            <person name="Fujiyama A."/>
            <person name="Inagaki F."/>
            <person name="Takami H."/>
        </authorList>
    </citation>
    <scope>NUCLEOTIDE SEQUENCE</scope>
    <source>
        <strain evidence="4">Expedition CK06-06</strain>
    </source>
</reference>
<keyword evidence="2" id="KW-0548">Nucleotidyltransferase</keyword>
<evidence type="ECO:0000259" key="3">
    <source>
        <dbReference type="Pfam" id="PF01467"/>
    </source>
</evidence>
<dbReference type="NCBIfam" id="TIGR00125">
    <property type="entry name" value="cyt_tran_rel"/>
    <property type="match status" value="1"/>
</dbReference>
<dbReference type="GO" id="GO:0016779">
    <property type="term" value="F:nucleotidyltransferase activity"/>
    <property type="evidence" value="ECO:0007669"/>
    <property type="project" value="UniProtKB-KW"/>
</dbReference>
<feature type="domain" description="Cytidyltransferase-like" evidence="3">
    <location>
        <begin position="6"/>
        <end position="62"/>
    </location>
</feature>
<feature type="non-terminal residue" evidence="4">
    <location>
        <position position="66"/>
    </location>
</feature>
<dbReference type="EMBL" id="BART01017183">
    <property type="protein sequence ID" value="GAG75449.1"/>
    <property type="molecule type" value="Genomic_DNA"/>
</dbReference>
<dbReference type="InterPro" id="IPR004821">
    <property type="entry name" value="Cyt_trans-like"/>
</dbReference>
<dbReference type="Pfam" id="PF01467">
    <property type="entry name" value="CTP_transf_like"/>
    <property type="match status" value="1"/>
</dbReference>
<proteinExistence type="predicted"/>
<sequence length="66" mass="7645">MSKIIITFGTFDIFHIGHIKILQRAAALGYKLIVGISTDTMSFLKKNKYPIYNQYQRKIILENINV</sequence>
<dbReference type="AlphaFoldDB" id="X1A124"/>
<gene>
    <name evidence="4" type="ORF">S01H4_32784</name>
</gene>
<dbReference type="Gene3D" id="3.40.50.620">
    <property type="entry name" value="HUPs"/>
    <property type="match status" value="1"/>
</dbReference>
<organism evidence="4">
    <name type="scientific">marine sediment metagenome</name>
    <dbReference type="NCBI Taxonomy" id="412755"/>
    <lineage>
        <taxon>unclassified sequences</taxon>
        <taxon>metagenomes</taxon>
        <taxon>ecological metagenomes</taxon>
    </lineage>
</organism>
<evidence type="ECO:0000256" key="1">
    <source>
        <dbReference type="ARBA" id="ARBA00022679"/>
    </source>
</evidence>
<dbReference type="PANTHER" id="PTHR43793">
    <property type="entry name" value="FAD SYNTHASE"/>
    <property type="match status" value="1"/>
</dbReference>
<dbReference type="InterPro" id="IPR014729">
    <property type="entry name" value="Rossmann-like_a/b/a_fold"/>
</dbReference>
<dbReference type="PANTHER" id="PTHR43793:SF1">
    <property type="entry name" value="FAD SYNTHASE"/>
    <property type="match status" value="1"/>
</dbReference>
<name>X1A124_9ZZZZ</name>
<evidence type="ECO:0000313" key="4">
    <source>
        <dbReference type="EMBL" id="GAG75449.1"/>
    </source>
</evidence>
<evidence type="ECO:0000256" key="2">
    <source>
        <dbReference type="ARBA" id="ARBA00022695"/>
    </source>
</evidence>
<dbReference type="InterPro" id="IPR050385">
    <property type="entry name" value="Archaeal_FAD_synthase"/>
</dbReference>
<comment type="caution">
    <text evidence="4">The sequence shown here is derived from an EMBL/GenBank/DDBJ whole genome shotgun (WGS) entry which is preliminary data.</text>
</comment>
<dbReference type="SUPFAM" id="SSF52374">
    <property type="entry name" value="Nucleotidylyl transferase"/>
    <property type="match status" value="1"/>
</dbReference>
<protein>
    <recommendedName>
        <fullName evidence="3">Cytidyltransferase-like domain-containing protein</fullName>
    </recommendedName>
</protein>